<dbReference type="OrthoDB" id="4167490at2759"/>
<organism evidence="1 2">
    <name type="scientific">Claviceps purpurea (strain 20.1)</name>
    <name type="common">Ergot fungus</name>
    <name type="synonym">Sphacelia segetum</name>
    <dbReference type="NCBI Taxonomy" id="1111077"/>
    <lineage>
        <taxon>Eukaryota</taxon>
        <taxon>Fungi</taxon>
        <taxon>Dikarya</taxon>
        <taxon>Ascomycota</taxon>
        <taxon>Pezizomycotina</taxon>
        <taxon>Sordariomycetes</taxon>
        <taxon>Hypocreomycetidae</taxon>
        <taxon>Hypocreales</taxon>
        <taxon>Clavicipitaceae</taxon>
        <taxon>Claviceps</taxon>
    </lineage>
</organism>
<gene>
    <name evidence="1" type="ORF">CPUR_07216</name>
</gene>
<dbReference type="EMBL" id="CAGA01000055">
    <property type="protein sequence ID" value="CCE33292.1"/>
    <property type="molecule type" value="Genomic_DNA"/>
</dbReference>
<comment type="caution">
    <text evidence="1">The sequence shown here is derived from an EMBL/GenBank/DDBJ whole genome shotgun (WGS) entry which is preliminary data.</text>
</comment>
<dbReference type="AlphaFoldDB" id="M1VXM7"/>
<dbReference type="VEuPathDB" id="FungiDB:CPUR_07216"/>
<name>M1VXM7_CLAP2</name>
<keyword evidence="2" id="KW-1185">Reference proteome</keyword>
<dbReference type="HOGENOM" id="CLU_052078_1_0_1"/>
<proteinExistence type="predicted"/>
<accession>M1VXM7</accession>
<reference evidence="1 2" key="1">
    <citation type="journal article" date="2013" name="PLoS Genet.">
        <title>Plant-symbiotic fungi as chemical engineers: Multi-genome analysis of the Clavicipitaceae reveals dynamics of alkaloid loci.</title>
        <authorList>
            <person name="Schardl C.L."/>
            <person name="Young C.A."/>
            <person name="Hesse U."/>
            <person name="Amyotte S.G."/>
            <person name="Andreeva K."/>
            <person name="Calie P.J."/>
            <person name="Fleetwood D.J."/>
            <person name="Haws D.C."/>
            <person name="Moore N."/>
            <person name="Oeser B."/>
            <person name="Panaccione D.G."/>
            <person name="Schweri K.K."/>
            <person name="Voisey C.R."/>
            <person name="Farman M.L."/>
            <person name="Jaromczyk J.W."/>
            <person name="Roe B.A."/>
            <person name="O'Sullivan D.M."/>
            <person name="Scott B."/>
            <person name="Tudzynski P."/>
            <person name="An Z."/>
            <person name="Arnaoudova E.G."/>
            <person name="Bullock C.T."/>
            <person name="Charlton N.D."/>
            <person name="Chen L."/>
            <person name="Cox M."/>
            <person name="Dinkins R.D."/>
            <person name="Florea S."/>
            <person name="Glenn A.E."/>
            <person name="Gordon A."/>
            <person name="Gueldener U."/>
            <person name="Harris D.R."/>
            <person name="Hollin W."/>
            <person name="Jaromczyk J."/>
            <person name="Johnson R.D."/>
            <person name="Khan A.K."/>
            <person name="Leistner E."/>
            <person name="Leuchtmann A."/>
            <person name="Li C."/>
            <person name="Liu J."/>
            <person name="Liu J."/>
            <person name="Liu M."/>
            <person name="Mace W."/>
            <person name="Machado C."/>
            <person name="Nagabhyru P."/>
            <person name="Pan J."/>
            <person name="Schmid J."/>
            <person name="Sugawara K."/>
            <person name="Steiner U."/>
            <person name="Takach J.E."/>
            <person name="Tanaka E."/>
            <person name="Webb J.S."/>
            <person name="Wilson E.V."/>
            <person name="Wiseman J.L."/>
            <person name="Yoshida R."/>
            <person name="Zeng Z."/>
        </authorList>
    </citation>
    <scope>NUCLEOTIDE SEQUENCE [LARGE SCALE GENOMIC DNA]</scope>
    <source>
        <strain evidence="1 2">20.1</strain>
    </source>
</reference>
<sequence length="299" mass="34294">MNLALPRSSPLLGAKLSGKFTLLRVFMTAFHDIWDVFLSRQVLESHPVWKKYIEPDNEEVKDEASIQFALLSLPWADIDFILSAQQAWADKYARGRSCERHNDWGGTYSPGEDTSYAPQSYHRHALQHSLGELTFDARACFEADYERALAHRISPESFSFVTLSGMPELTPPVVPVDLITGPWDEEQKRRLFWLARANLNYSLDPLYLGSRAVEVKLACLDSAVISAEILDPLIINCLMGFWLFEDLPQDGKHERLVKLVNRIDRGGDVLDMDILRFVVRQLDCRCQFREYHFSPDDES</sequence>
<evidence type="ECO:0000313" key="2">
    <source>
        <dbReference type="Proteomes" id="UP000016801"/>
    </source>
</evidence>
<dbReference type="Proteomes" id="UP000016801">
    <property type="component" value="Unassembled WGS sequence"/>
</dbReference>
<protein>
    <submittedName>
        <fullName evidence="1">Uncharacterized protein</fullName>
    </submittedName>
</protein>
<evidence type="ECO:0000313" key="1">
    <source>
        <dbReference type="EMBL" id="CCE33292.1"/>
    </source>
</evidence>
<dbReference type="eggNOG" id="ENOG502T0X6">
    <property type="taxonomic scope" value="Eukaryota"/>
</dbReference>